<dbReference type="Proteomes" id="UP001219525">
    <property type="component" value="Unassembled WGS sequence"/>
</dbReference>
<comment type="caution">
    <text evidence="1">The sequence shown here is derived from an EMBL/GenBank/DDBJ whole genome shotgun (WGS) entry which is preliminary data.</text>
</comment>
<sequence>MNPYDPYAYYRPGPQHQPHQPQQLPAHTAQFLFGLTNNLPPLTPQERAMAGMQAALDNGYFDGTQGNNDSSLAAGPCGGTGERPGRAVTAAQGNIGAIQVRLPVPSANGAGPTEVTLRINANIAPEDFLAQVRANMRLPGDATIGYKTNDTDKKNELPRRLETEAEVQEAIASVSRMANDRRRTKEVYMKIFDTRPKAPQEKNEKAAKDPKPTECAYREELMTVKSKLRCEKQGHKWCFVRQTPEGIGEHVAVDLEGITLWAREMKNDPEAVPADCSRPPNGLKFDALVTQKRERQQRSSRAGPNIDLNPTVNIHLADTALGEMLVPRRAENGERTVLGKRNRDNSLSDEAPVIVPIKDLLTHLDSTMPALNFVQYTAALQSEGIEYCHQISRYEKKDLIDVGIARGAVADLMEGAVRMVRSKKRRDDAEEGDKENHA</sequence>
<keyword evidence="2" id="KW-1185">Reference proteome</keyword>
<organism evidence="1 2">
    <name type="scientific">Mycena pura</name>
    <dbReference type="NCBI Taxonomy" id="153505"/>
    <lineage>
        <taxon>Eukaryota</taxon>
        <taxon>Fungi</taxon>
        <taxon>Dikarya</taxon>
        <taxon>Basidiomycota</taxon>
        <taxon>Agaricomycotina</taxon>
        <taxon>Agaricomycetes</taxon>
        <taxon>Agaricomycetidae</taxon>
        <taxon>Agaricales</taxon>
        <taxon>Marasmiineae</taxon>
        <taxon>Mycenaceae</taxon>
        <taxon>Mycena</taxon>
    </lineage>
</organism>
<accession>A0AAD6YJA3</accession>
<reference evidence="1" key="1">
    <citation type="submission" date="2023-03" db="EMBL/GenBank/DDBJ databases">
        <title>Massive genome expansion in bonnet fungi (Mycena s.s.) driven by repeated elements and novel gene families across ecological guilds.</title>
        <authorList>
            <consortium name="Lawrence Berkeley National Laboratory"/>
            <person name="Harder C.B."/>
            <person name="Miyauchi S."/>
            <person name="Viragh M."/>
            <person name="Kuo A."/>
            <person name="Thoen E."/>
            <person name="Andreopoulos B."/>
            <person name="Lu D."/>
            <person name="Skrede I."/>
            <person name="Drula E."/>
            <person name="Henrissat B."/>
            <person name="Morin E."/>
            <person name="Kohler A."/>
            <person name="Barry K."/>
            <person name="LaButti K."/>
            <person name="Morin E."/>
            <person name="Salamov A."/>
            <person name="Lipzen A."/>
            <person name="Mereny Z."/>
            <person name="Hegedus B."/>
            <person name="Baldrian P."/>
            <person name="Stursova M."/>
            <person name="Weitz H."/>
            <person name="Taylor A."/>
            <person name="Grigoriev I.V."/>
            <person name="Nagy L.G."/>
            <person name="Martin F."/>
            <person name="Kauserud H."/>
        </authorList>
    </citation>
    <scope>NUCLEOTIDE SEQUENCE</scope>
    <source>
        <strain evidence="1">9144</strain>
    </source>
</reference>
<gene>
    <name evidence="1" type="ORF">GGX14DRAFT_559003</name>
</gene>
<name>A0AAD6YJA3_9AGAR</name>
<proteinExistence type="predicted"/>
<protein>
    <submittedName>
        <fullName evidence="1">Uncharacterized protein</fullName>
    </submittedName>
</protein>
<evidence type="ECO:0000313" key="1">
    <source>
        <dbReference type="EMBL" id="KAJ7221515.1"/>
    </source>
</evidence>
<evidence type="ECO:0000313" key="2">
    <source>
        <dbReference type="Proteomes" id="UP001219525"/>
    </source>
</evidence>
<dbReference type="AlphaFoldDB" id="A0AAD6YJA3"/>
<dbReference type="EMBL" id="JARJCW010000008">
    <property type="protein sequence ID" value="KAJ7221515.1"/>
    <property type="molecule type" value="Genomic_DNA"/>
</dbReference>